<name>A0AA41QKY5_9HYPH</name>
<evidence type="ECO:0000313" key="5">
    <source>
        <dbReference type="EMBL" id="MCI0126092.1"/>
    </source>
</evidence>
<evidence type="ECO:0000256" key="2">
    <source>
        <dbReference type="ARBA" id="ARBA00023125"/>
    </source>
</evidence>
<dbReference type="InterPro" id="IPR018060">
    <property type="entry name" value="HTH_AraC"/>
</dbReference>
<evidence type="ECO:0000259" key="4">
    <source>
        <dbReference type="PROSITE" id="PS01124"/>
    </source>
</evidence>
<dbReference type="AlphaFoldDB" id="A0AA41QKY5"/>
<feature type="domain" description="HTH araC/xylS-type" evidence="4">
    <location>
        <begin position="174"/>
        <end position="273"/>
    </location>
</feature>
<dbReference type="Pfam" id="PF12833">
    <property type="entry name" value="HTH_18"/>
    <property type="match status" value="1"/>
</dbReference>
<gene>
    <name evidence="5" type="ORF">ML536_04560</name>
</gene>
<dbReference type="RefSeq" id="WP_160176270.1">
    <property type="nucleotide sequence ID" value="NZ_CP068983.1"/>
</dbReference>
<dbReference type="PROSITE" id="PS01124">
    <property type="entry name" value="HTH_ARAC_FAMILY_2"/>
    <property type="match status" value="1"/>
</dbReference>
<dbReference type="EMBL" id="JALAZD010000001">
    <property type="protein sequence ID" value="MCI0126092.1"/>
    <property type="molecule type" value="Genomic_DNA"/>
</dbReference>
<dbReference type="Gene3D" id="1.10.10.60">
    <property type="entry name" value="Homeodomain-like"/>
    <property type="match status" value="1"/>
</dbReference>
<proteinExistence type="predicted"/>
<sequence length="307" mass="34216">MAPVIDVEPVESLDGPFSTEHRVWDLGTTVMTRAVLPPVERRFRHLRKEPLDHWCVVLCDSPEPGERHIGIRSLARQFEMSANDRGVLSLYLPRDLYPAMAGLIDAAEGDLPPTGLTTLLADYLSALERRLPLMSNEEMSTIAGATSTIVAACLAPNADRLEEAAPLTSWTLVERARRAIRDNLGRPDFSPDELCRMIGTSRSRLYRLFEPFGGVTRYMQRQRLRTARQLLTMPNVVIPVARIAEQVGFLDLSSFSRAFRREFNLSPTDMRSAGILGLPIDEPPVALDLNPSADASILMRSLRALRG</sequence>
<protein>
    <submittedName>
        <fullName evidence="5">AraC family transcriptional regulator</fullName>
    </submittedName>
</protein>
<dbReference type="SMART" id="SM00342">
    <property type="entry name" value="HTH_ARAC"/>
    <property type="match status" value="1"/>
</dbReference>
<dbReference type="GO" id="GO:0003700">
    <property type="term" value="F:DNA-binding transcription factor activity"/>
    <property type="evidence" value="ECO:0007669"/>
    <property type="project" value="InterPro"/>
</dbReference>
<evidence type="ECO:0000256" key="3">
    <source>
        <dbReference type="ARBA" id="ARBA00023163"/>
    </source>
</evidence>
<evidence type="ECO:0000313" key="6">
    <source>
        <dbReference type="Proteomes" id="UP001156140"/>
    </source>
</evidence>
<dbReference type="Proteomes" id="UP001156140">
    <property type="component" value="Unassembled WGS sequence"/>
</dbReference>
<reference evidence="5" key="1">
    <citation type="submission" date="2022-03" db="EMBL/GenBank/DDBJ databases">
        <title>The complete genome sequence of a Methyloterrigena soli.</title>
        <authorList>
            <person name="Zi Z."/>
        </authorList>
    </citation>
    <scope>NUCLEOTIDE SEQUENCE</scope>
    <source>
        <strain evidence="5">M48</strain>
    </source>
</reference>
<dbReference type="InterPro" id="IPR050204">
    <property type="entry name" value="AraC_XylS_family_regulators"/>
</dbReference>
<dbReference type="PANTHER" id="PTHR46796">
    <property type="entry name" value="HTH-TYPE TRANSCRIPTIONAL ACTIVATOR RHAS-RELATED"/>
    <property type="match status" value="1"/>
</dbReference>
<keyword evidence="2" id="KW-0238">DNA-binding</keyword>
<accession>A0AA41QKY5</accession>
<dbReference type="GO" id="GO:0043565">
    <property type="term" value="F:sequence-specific DNA binding"/>
    <property type="evidence" value="ECO:0007669"/>
    <property type="project" value="InterPro"/>
</dbReference>
<keyword evidence="1" id="KW-0805">Transcription regulation</keyword>
<dbReference type="SUPFAM" id="SSF46689">
    <property type="entry name" value="Homeodomain-like"/>
    <property type="match status" value="1"/>
</dbReference>
<comment type="caution">
    <text evidence="5">The sequence shown here is derived from an EMBL/GenBank/DDBJ whole genome shotgun (WGS) entry which is preliminary data.</text>
</comment>
<dbReference type="InterPro" id="IPR018062">
    <property type="entry name" value="HTH_AraC-typ_CS"/>
</dbReference>
<dbReference type="InterPro" id="IPR009057">
    <property type="entry name" value="Homeodomain-like_sf"/>
</dbReference>
<dbReference type="PROSITE" id="PS00041">
    <property type="entry name" value="HTH_ARAC_FAMILY_1"/>
    <property type="match status" value="1"/>
</dbReference>
<dbReference type="PANTHER" id="PTHR46796:SF6">
    <property type="entry name" value="ARAC SUBFAMILY"/>
    <property type="match status" value="1"/>
</dbReference>
<evidence type="ECO:0000256" key="1">
    <source>
        <dbReference type="ARBA" id="ARBA00023015"/>
    </source>
</evidence>
<keyword evidence="6" id="KW-1185">Reference proteome</keyword>
<dbReference type="InterPro" id="IPR020449">
    <property type="entry name" value="Tscrpt_reg_AraC-type_HTH"/>
</dbReference>
<organism evidence="5 6">
    <name type="scientific">Paradevosia shaoguanensis</name>
    <dbReference type="NCBI Taxonomy" id="1335043"/>
    <lineage>
        <taxon>Bacteria</taxon>
        <taxon>Pseudomonadati</taxon>
        <taxon>Pseudomonadota</taxon>
        <taxon>Alphaproteobacteria</taxon>
        <taxon>Hyphomicrobiales</taxon>
        <taxon>Devosiaceae</taxon>
        <taxon>Paradevosia</taxon>
    </lineage>
</organism>
<keyword evidence="3" id="KW-0804">Transcription</keyword>
<dbReference type="PRINTS" id="PR00032">
    <property type="entry name" value="HTHARAC"/>
</dbReference>